<organism evidence="3 4">
    <name type="scientific">Nocardioides conyzicola</name>
    <dbReference type="NCBI Taxonomy" id="1651781"/>
    <lineage>
        <taxon>Bacteria</taxon>
        <taxon>Bacillati</taxon>
        <taxon>Actinomycetota</taxon>
        <taxon>Actinomycetes</taxon>
        <taxon>Propionibacteriales</taxon>
        <taxon>Nocardioidaceae</taxon>
        <taxon>Nocardioides</taxon>
    </lineage>
</organism>
<proteinExistence type="predicted"/>
<accession>A0ABP8WJZ6</accession>
<feature type="transmembrane region" description="Helical" evidence="1">
    <location>
        <begin position="114"/>
        <end position="136"/>
    </location>
</feature>
<protein>
    <recommendedName>
        <fullName evidence="2">DUF7144 domain-containing protein</fullName>
    </recommendedName>
</protein>
<keyword evidence="1" id="KW-1133">Transmembrane helix</keyword>
<dbReference type="RefSeq" id="WP_345518291.1">
    <property type="nucleotide sequence ID" value="NZ_BAABKM010000001.1"/>
</dbReference>
<dbReference type="InterPro" id="IPR055568">
    <property type="entry name" value="DUF7144"/>
</dbReference>
<feature type="domain" description="DUF7144" evidence="2">
    <location>
        <begin position="22"/>
        <end position="133"/>
    </location>
</feature>
<keyword evidence="1" id="KW-0812">Transmembrane</keyword>
<feature type="transmembrane region" description="Helical" evidence="1">
    <location>
        <begin position="89"/>
        <end position="108"/>
    </location>
</feature>
<comment type="caution">
    <text evidence="3">The sequence shown here is derived from an EMBL/GenBank/DDBJ whole genome shotgun (WGS) entry which is preliminary data.</text>
</comment>
<gene>
    <name evidence="3" type="ORF">GCM10023349_01760</name>
</gene>
<dbReference type="EMBL" id="BAABKM010000001">
    <property type="protein sequence ID" value="GAA4690870.1"/>
    <property type="molecule type" value="Genomic_DNA"/>
</dbReference>
<keyword evidence="1" id="KW-0472">Membrane</keyword>
<feature type="transmembrane region" description="Helical" evidence="1">
    <location>
        <begin position="12"/>
        <end position="35"/>
    </location>
</feature>
<evidence type="ECO:0000256" key="1">
    <source>
        <dbReference type="SAM" id="Phobius"/>
    </source>
</evidence>
<evidence type="ECO:0000313" key="3">
    <source>
        <dbReference type="EMBL" id="GAA4690870.1"/>
    </source>
</evidence>
<sequence length="156" mass="16674">MGAQVGSDVDGSAPGVFAAATATFAAFLLMIASLFDILQGLSAVADDELFTPGKQYLYEIDLTVWGWVHLGIGAAGVVVAVGILRRTTWAQVAGLGAATIGILTNFVFLPVYPVWSAFIIGFDVLVVWALCVQLQLPSYPDRRPRPVAALRTHQER</sequence>
<dbReference type="Proteomes" id="UP001499974">
    <property type="component" value="Unassembled WGS sequence"/>
</dbReference>
<reference evidence="4" key="1">
    <citation type="journal article" date="2019" name="Int. J. Syst. Evol. Microbiol.">
        <title>The Global Catalogue of Microorganisms (GCM) 10K type strain sequencing project: providing services to taxonomists for standard genome sequencing and annotation.</title>
        <authorList>
            <consortium name="The Broad Institute Genomics Platform"/>
            <consortium name="The Broad Institute Genome Sequencing Center for Infectious Disease"/>
            <person name="Wu L."/>
            <person name="Ma J."/>
        </authorList>
    </citation>
    <scope>NUCLEOTIDE SEQUENCE [LARGE SCALE GENOMIC DNA]</scope>
    <source>
        <strain evidence="4">JCM 18531</strain>
    </source>
</reference>
<keyword evidence="4" id="KW-1185">Reference proteome</keyword>
<evidence type="ECO:0000313" key="4">
    <source>
        <dbReference type="Proteomes" id="UP001499974"/>
    </source>
</evidence>
<name>A0ABP8WJZ6_9ACTN</name>
<evidence type="ECO:0000259" key="2">
    <source>
        <dbReference type="Pfam" id="PF23636"/>
    </source>
</evidence>
<feature type="transmembrane region" description="Helical" evidence="1">
    <location>
        <begin position="64"/>
        <end position="84"/>
    </location>
</feature>
<dbReference type="Pfam" id="PF23636">
    <property type="entry name" value="DUF7144"/>
    <property type="match status" value="1"/>
</dbReference>